<sequence length="88" mass="9559">MTDPKNYAVFLYPQAIEALGEPIKPYLRDVPGGPHIVCSEIDASGALFEMTLAGKGPNGESLELEIMLPTSMVRLVMSMHGEHEIGFV</sequence>
<dbReference type="RefSeq" id="WP_131998008.1">
    <property type="nucleotide sequence ID" value="NZ_SLWQ01000005.1"/>
</dbReference>
<name>A0A4R2I9T0_9GAMM</name>
<dbReference type="OrthoDB" id="5956546at2"/>
<accession>A0A4R2I9T0</accession>
<dbReference type="AlphaFoldDB" id="A0A4R2I9T0"/>
<evidence type="ECO:0000313" key="1">
    <source>
        <dbReference type="EMBL" id="TCO40399.1"/>
    </source>
</evidence>
<keyword evidence="2" id="KW-1185">Reference proteome</keyword>
<proteinExistence type="predicted"/>
<reference evidence="1 2" key="1">
    <citation type="journal article" date="2015" name="Stand. Genomic Sci.">
        <title>Genomic Encyclopedia of Bacterial and Archaeal Type Strains, Phase III: the genomes of soil and plant-associated and newly described type strains.</title>
        <authorList>
            <person name="Whitman W.B."/>
            <person name="Woyke T."/>
            <person name="Klenk H.P."/>
            <person name="Zhou Y."/>
            <person name="Lilburn T.G."/>
            <person name="Beck B.J."/>
            <person name="De Vos P."/>
            <person name="Vandamme P."/>
            <person name="Eisen J.A."/>
            <person name="Garrity G."/>
            <person name="Hugenholtz P."/>
            <person name="Kyrpides N.C."/>
        </authorList>
    </citation>
    <scope>NUCLEOTIDE SEQUENCE [LARGE SCALE GENOMIC DNA]</scope>
    <source>
        <strain evidence="1 2">A3</strain>
    </source>
</reference>
<evidence type="ECO:0000313" key="2">
    <source>
        <dbReference type="Proteomes" id="UP000294862"/>
    </source>
</evidence>
<dbReference type="EMBL" id="SLWQ01000005">
    <property type="protein sequence ID" value="TCO40399.1"/>
    <property type="molecule type" value="Genomic_DNA"/>
</dbReference>
<gene>
    <name evidence="1" type="ORF">EV148_105194</name>
</gene>
<comment type="caution">
    <text evidence="1">The sequence shown here is derived from an EMBL/GenBank/DDBJ whole genome shotgun (WGS) entry which is preliminary data.</text>
</comment>
<organism evidence="1 2">
    <name type="scientific">Dokdonella fugitiva</name>
    <dbReference type="NCBI Taxonomy" id="328517"/>
    <lineage>
        <taxon>Bacteria</taxon>
        <taxon>Pseudomonadati</taxon>
        <taxon>Pseudomonadota</taxon>
        <taxon>Gammaproteobacteria</taxon>
        <taxon>Lysobacterales</taxon>
        <taxon>Rhodanobacteraceae</taxon>
        <taxon>Dokdonella</taxon>
    </lineage>
</organism>
<protein>
    <submittedName>
        <fullName evidence="1">Uncharacterized protein</fullName>
    </submittedName>
</protein>
<dbReference type="Proteomes" id="UP000294862">
    <property type="component" value="Unassembled WGS sequence"/>
</dbReference>